<dbReference type="EMBL" id="VOAJ01005003">
    <property type="protein sequence ID" value="KAF0876259.1"/>
    <property type="molecule type" value="Genomic_DNA"/>
</dbReference>
<feature type="non-terminal residue" evidence="2">
    <location>
        <position position="1"/>
    </location>
</feature>
<reference evidence="2 3" key="1">
    <citation type="submission" date="2019-11" db="EMBL/GenBank/DDBJ databases">
        <authorList>
            <person name="Yang C."/>
            <person name="Li F."/>
        </authorList>
    </citation>
    <scope>NUCLEOTIDE SEQUENCE [LARGE SCALE GENOMIC DNA]</scope>
    <source>
        <strain evidence="2">KB4526</strain>
        <tissue evidence="2">Muscle</tissue>
    </source>
</reference>
<evidence type="ECO:0000256" key="1">
    <source>
        <dbReference type="SAM" id="MobiDB-lite"/>
    </source>
</evidence>
<gene>
    <name evidence="2" type="primary">Pol_408</name>
    <name evidence="2" type="ORF">FOF47_R05308</name>
</gene>
<evidence type="ECO:0000313" key="2">
    <source>
        <dbReference type="EMBL" id="KAF0876259.1"/>
    </source>
</evidence>
<feature type="non-terminal residue" evidence="2">
    <location>
        <position position="114"/>
    </location>
</feature>
<dbReference type="AlphaFoldDB" id="A0A6G1AK94"/>
<dbReference type="Proteomes" id="UP000475037">
    <property type="component" value="Unassembled WGS sequence"/>
</dbReference>
<proteinExistence type="predicted"/>
<keyword evidence="3" id="KW-1185">Reference proteome</keyword>
<evidence type="ECO:0000313" key="3">
    <source>
        <dbReference type="Proteomes" id="UP000475037"/>
    </source>
</evidence>
<protein>
    <submittedName>
        <fullName evidence="2">LORF2 protein</fullName>
    </submittedName>
</protein>
<comment type="caution">
    <text evidence="2">The sequence shown here is derived from an EMBL/GenBank/DDBJ whole genome shotgun (WGS) entry which is preliminary data.</text>
</comment>
<name>A0A6G1AK94_CROCR</name>
<organism evidence="2 3">
    <name type="scientific">Crocuta crocuta</name>
    <name type="common">Spotted hyena</name>
    <dbReference type="NCBI Taxonomy" id="9678"/>
    <lineage>
        <taxon>Eukaryota</taxon>
        <taxon>Metazoa</taxon>
        <taxon>Chordata</taxon>
        <taxon>Craniata</taxon>
        <taxon>Vertebrata</taxon>
        <taxon>Euteleostomi</taxon>
        <taxon>Mammalia</taxon>
        <taxon>Eutheria</taxon>
        <taxon>Laurasiatheria</taxon>
        <taxon>Carnivora</taxon>
        <taxon>Feliformia</taxon>
        <taxon>Hyaenidae</taxon>
        <taxon>Crocuta</taxon>
    </lineage>
</organism>
<sequence>FANDISDKGLVSKIYKELISLNTQKFSNPVKKWARHGQDTSPKKTSRLPTNTGKKCSTLLIIREIHIKTTMRYHLTPVRVANMNNSGNNRCWRGCGERGNLLHCGWECTLVQSL</sequence>
<feature type="region of interest" description="Disordered" evidence="1">
    <location>
        <begin position="31"/>
        <end position="52"/>
    </location>
</feature>
<accession>A0A6G1AK94</accession>